<dbReference type="Gramene" id="Psat05G0204600-T1">
    <property type="protein sequence ID" value="KAI5405116.1"/>
    <property type="gene ID" value="KIW84_052046"/>
</dbReference>
<comment type="caution">
    <text evidence="1">The sequence shown here is derived from an EMBL/GenBank/DDBJ whole genome shotgun (WGS) entry which is preliminary data.</text>
</comment>
<protein>
    <submittedName>
        <fullName evidence="1">Uncharacterized protein</fullName>
    </submittedName>
</protein>
<proteinExistence type="predicted"/>
<evidence type="ECO:0000313" key="2">
    <source>
        <dbReference type="Proteomes" id="UP001058974"/>
    </source>
</evidence>
<dbReference type="Proteomes" id="UP001058974">
    <property type="component" value="Chromosome 5"/>
</dbReference>
<keyword evidence="2" id="KW-1185">Reference proteome</keyword>
<dbReference type="AlphaFoldDB" id="A0A9D4WMN1"/>
<dbReference type="PANTHER" id="PTHR35478">
    <property type="entry name" value="ZINC FINGER FYVE DOMAIN PROTEIN"/>
    <property type="match status" value="1"/>
</dbReference>
<sequence>MNGIQDISISFFQQMGKNTSLLFQLLRNGCLKALLALCFDESVSADVALGLFINEIKNASSSQQKPIMPKKHFSRYIMGGLLYDKTLLRKLMDGSEFSNIGLGRAKLLRSLLGSGIAASLDDVANGESSARLCEGWVWKSGIAIAGINTDQKFKVYEV</sequence>
<dbReference type="PANTHER" id="PTHR35478:SF1">
    <property type="entry name" value="ZINC FINGER FYVE DOMAIN-CONTAINING PROTEIN 26"/>
    <property type="match status" value="1"/>
</dbReference>
<name>A0A9D4WMN1_PEA</name>
<dbReference type="EMBL" id="JAMSHJ010000005">
    <property type="protein sequence ID" value="KAI5405116.1"/>
    <property type="molecule type" value="Genomic_DNA"/>
</dbReference>
<organism evidence="1 2">
    <name type="scientific">Pisum sativum</name>
    <name type="common">Garden pea</name>
    <name type="synonym">Lathyrus oleraceus</name>
    <dbReference type="NCBI Taxonomy" id="3888"/>
    <lineage>
        <taxon>Eukaryota</taxon>
        <taxon>Viridiplantae</taxon>
        <taxon>Streptophyta</taxon>
        <taxon>Embryophyta</taxon>
        <taxon>Tracheophyta</taxon>
        <taxon>Spermatophyta</taxon>
        <taxon>Magnoliopsida</taxon>
        <taxon>eudicotyledons</taxon>
        <taxon>Gunneridae</taxon>
        <taxon>Pentapetalae</taxon>
        <taxon>rosids</taxon>
        <taxon>fabids</taxon>
        <taxon>Fabales</taxon>
        <taxon>Fabaceae</taxon>
        <taxon>Papilionoideae</taxon>
        <taxon>50 kb inversion clade</taxon>
        <taxon>NPAAA clade</taxon>
        <taxon>Hologalegina</taxon>
        <taxon>IRL clade</taxon>
        <taxon>Fabeae</taxon>
        <taxon>Lathyrus</taxon>
    </lineage>
</organism>
<accession>A0A9D4WMN1</accession>
<gene>
    <name evidence="1" type="ORF">KIW84_052046</name>
</gene>
<evidence type="ECO:0000313" key="1">
    <source>
        <dbReference type="EMBL" id="KAI5405116.1"/>
    </source>
</evidence>
<reference evidence="1 2" key="1">
    <citation type="journal article" date="2022" name="Nat. Genet.">
        <title>Improved pea reference genome and pan-genome highlight genomic features and evolutionary characteristics.</title>
        <authorList>
            <person name="Yang T."/>
            <person name="Liu R."/>
            <person name="Luo Y."/>
            <person name="Hu S."/>
            <person name="Wang D."/>
            <person name="Wang C."/>
            <person name="Pandey M.K."/>
            <person name="Ge S."/>
            <person name="Xu Q."/>
            <person name="Li N."/>
            <person name="Li G."/>
            <person name="Huang Y."/>
            <person name="Saxena R.K."/>
            <person name="Ji Y."/>
            <person name="Li M."/>
            <person name="Yan X."/>
            <person name="He Y."/>
            <person name="Liu Y."/>
            <person name="Wang X."/>
            <person name="Xiang C."/>
            <person name="Varshney R.K."/>
            <person name="Ding H."/>
            <person name="Gao S."/>
            <person name="Zong X."/>
        </authorList>
    </citation>
    <scope>NUCLEOTIDE SEQUENCE [LARGE SCALE GENOMIC DNA]</scope>
    <source>
        <strain evidence="1 2">cv. Zhongwan 6</strain>
    </source>
</reference>